<organism evidence="3">
    <name type="scientific">Hymenolepis diminuta</name>
    <name type="common">Rat tapeworm</name>
    <dbReference type="NCBI Taxonomy" id="6216"/>
    <lineage>
        <taxon>Eukaryota</taxon>
        <taxon>Metazoa</taxon>
        <taxon>Spiralia</taxon>
        <taxon>Lophotrochozoa</taxon>
        <taxon>Platyhelminthes</taxon>
        <taxon>Cestoda</taxon>
        <taxon>Eucestoda</taxon>
        <taxon>Cyclophyllidea</taxon>
        <taxon>Hymenolepididae</taxon>
        <taxon>Hymenolepis</taxon>
    </lineage>
</organism>
<dbReference type="WBParaSite" id="HDID_0000512601-mRNA-1">
    <property type="protein sequence ID" value="HDID_0000512601-mRNA-1"/>
    <property type="gene ID" value="HDID_0000512601"/>
</dbReference>
<evidence type="ECO:0000313" key="1">
    <source>
        <dbReference type="EMBL" id="VDL57442.1"/>
    </source>
</evidence>
<evidence type="ECO:0000313" key="2">
    <source>
        <dbReference type="Proteomes" id="UP000274504"/>
    </source>
</evidence>
<reference evidence="1 2" key="2">
    <citation type="submission" date="2018-11" db="EMBL/GenBank/DDBJ databases">
        <authorList>
            <consortium name="Pathogen Informatics"/>
        </authorList>
    </citation>
    <scope>NUCLEOTIDE SEQUENCE [LARGE SCALE GENOMIC DNA]</scope>
</reference>
<name>A0A0R3SJL1_HYMDI</name>
<protein>
    <submittedName>
        <fullName evidence="1 3">Uncharacterized protein</fullName>
    </submittedName>
</protein>
<sequence>MSLNAVVRAVRASSSLDVFLHAKNEWTPEEGTIMSRSGDHDAKVEFRFGFLPSPTALKFAQCIIRPLLHL</sequence>
<dbReference type="AlphaFoldDB" id="A0A0R3SJL1"/>
<evidence type="ECO:0000313" key="3">
    <source>
        <dbReference type="WBParaSite" id="HDID_0000512601-mRNA-1"/>
    </source>
</evidence>
<proteinExistence type="predicted"/>
<reference evidence="3" key="1">
    <citation type="submission" date="2017-02" db="UniProtKB">
        <authorList>
            <consortium name="WormBaseParasite"/>
        </authorList>
    </citation>
    <scope>IDENTIFICATION</scope>
</reference>
<dbReference type="EMBL" id="UYSG01002371">
    <property type="protein sequence ID" value="VDL57442.1"/>
    <property type="molecule type" value="Genomic_DNA"/>
</dbReference>
<gene>
    <name evidence="1" type="ORF">HDID_LOCUS5124</name>
</gene>
<dbReference type="Proteomes" id="UP000274504">
    <property type="component" value="Unassembled WGS sequence"/>
</dbReference>
<accession>A0A0R3SJL1</accession>